<dbReference type="PANTHER" id="PTHR12189:SF3">
    <property type="entry name" value="MRNA (GUANINE-N(7))-METHYLTRANSFERASE"/>
    <property type="match status" value="1"/>
</dbReference>
<keyword evidence="2" id="KW-1185">Reference proteome</keyword>
<dbReference type="Proteomes" id="UP001188597">
    <property type="component" value="Unassembled WGS sequence"/>
</dbReference>
<protein>
    <submittedName>
        <fullName evidence="1">Uncharacterized protein</fullName>
    </submittedName>
</protein>
<evidence type="ECO:0000313" key="2">
    <source>
        <dbReference type="Proteomes" id="UP001188597"/>
    </source>
</evidence>
<dbReference type="PANTHER" id="PTHR12189">
    <property type="entry name" value="MRNA GUANINE-7- METHYLTRANSFERASE"/>
    <property type="match status" value="1"/>
</dbReference>
<reference evidence="1" key="1">
    <citation type="submission" date="2022-12" db="EMBL/GenBank/DDBJ databases">
        <title>Draft genome assemblies for two species of Escallonia (Escalloniales).</title>
        <authorList>
            <person name="Chanderbali A."/>
            <person name="Dervinis C."/>
            <person name="Anghel I."/>
            <person name="Soltis D."/>
            <person name="Soltis P."/>
            <person name="Zapata F."/>
        </authorList>
    </citation>
    <scope>NUCLEOTIDE SEQUENCE</scope>
    <source>
        <strain evidence="1">UCBG64.0493</strain>
        <tissue evidence="1">Leaf</tissue>
    </source>
</reference>
<dbReference type="EMBL" id="JAVXUP010000310">
    <property type="protein sequence ID" value="KAK3031296.1"/>
    <property type="molecule type" value="Genomic_DNA"/>
</dbReference>
<dbReference type="AlphaFoldDB" id="A0AA88WNQ6"/>
<name>A0AA88WNQ6_9ASTE</name>
<dbReference type="GO" id="GO:0005634">
    <property type="term" value="C:nucleus"/>
    <property type="evidence" value="ECO:0007669"/>
    <property type="project" value="TreeGrafter"/>
</dbReference>
<sequence length="200" mass="22482">MVVVAMGFGSIGDAIWWYVQYQMGFGCGGARITLGHGGGWGKRFGRSESRRCAAMRPWMTFGRLWGCPDSVVMMWLWYNDGDADLVVGVPVAMAKYQKNVEAHHNKSGMKPNIVPNCIRSESYMITFEVEEEKFPCFGKKYQLKLANDISAETHCLVHFPSLIRLSIILLSDPSTKYISMTCQLKTLPWSLLSESGLLQI</sequence>
<dbReference type="GO" id="GO:0004482">
    <property type="term" value="F:mRNA 5'-cap (guanine-N7-)-methyltransferase activity"/>
    <property type="evidence" value="ECO:0007669"/>
    <property type="project" value="InterPro"/>
</dbReference>
<dbReference type="InterPro" id="IPR039753">
    <property type="entry name" value="RG7MT1"/>
</dbReference>
<comment type="caution">
    <text evidence="1">The sequence shown here is derived from an EMBL/GenBank/DDBJ whole genome shotgun (WGS) entry which is preliminary data.</text>
</comment>
<accession>A0AA88WNQ6</accession>
<gene>
    <name evidence="1" type="ORF">RJ639_037308</name>
</gene>
<proteinExistence type="predicted"/>
<organism evidence="1 2">
    <name type="scientific">Escallonia herrerae</name>
    <dbReference type="NCBI Taxonomy" id="1293975"/>
    <lineage>
        <taxon>Eukaryota</taxon>
        <taxon>Viridiplantae</taxon>
        <taxon>Streptophyta</taxon>
        <taxon>Embryophyta</taxon>
        <taxon>Tracheophyta</taxon>
        <taxon>Spermatophyta</taxon>
        <taxon>Magnoliopsida</taxon>
        <taxon>eudicotyledons</taxon>
        <taxon>Gunneridae</taxon>
        <taxon>Pentapetalae</taxon>
        <taxon>asterids</taxon>
        <taxon>campanulids</taxon>
        <taxon>Escalloniales</taxon>
        <taxon>Escalloniaceae</taxon>
        <taxon>Escallonia</taxon>
    </lineage>
</organism>
<evidence type="ECO:0000313" key="1">
    <source>
        <dbReference type="EMBL" id="KAK3031296.1"/>
    </source>
</evidence>